<evidence type="ECO:0000313" key="2">
    <source>
        <dbReference type="Proteomes" id="UP000255467"/>
    </source>
</evidence>
<sequence>MRSSGRLRSRGHLPAVIAILLLIVPLIDCALVETTGHTHSPADTAAVSAADTSGTAFAPLDYLTARCLPDTEHCEKALPPLLAASAPQLPALPDGMAVALLAVVALYPGGGVRGPPPLPALAGRSLLTRFCISRR</sequence>
<gene>
    <name evidence="1" type="ORF">NCTC1934_04559</name>
</gene>
<evidence type="ECO:0000313" key="1">
    <source>
        <dbReference type="EMBL" id="SUA81006.1"/>
    </source>
</evidence>
<name>A0A378YUZ9_9NOCA</name>
<dbReference type="AlphaFoldDB" id="A0A378YUZ9"/>
<dbReference type="Pfam" id="PF26327">
    <property type="entry name" value="LpqS"/>
    <property type="match status" value="1"/>
</dbReference>
<organism evidence="1 2">
    <name type="scientific">Nocardia otitidiscaviarum</name>
    <dbReference type="NCBI Taxonomy" id="1823"/>
    <lineage>
        <taxon>Bacteria</taxon>
        <taxon>Bacillati</taxon>
        <taxon>Actinomycetota</taxon>
        <taxon>Actinomycetes</taxon>
        <taxon>Mycobacteriales</taxon>
        <taxon>Nocardiaceae</taxon>
        <taxon>Nocardia</taxon>
    </lineage>
</organism>
<dbReference type="Proteomes" id="UP000255467">
    <property type="component" value="Unassembled WGS sequence"/>
</dbReference>
<dbReference type="STRING" id="1406858.GCA_000710895_06629"/>
<proteinExistence type="predicted"/>
<keyword evidence="2" id="KW-1185">Reference proteome</keyword>
<evidence type="ECO:0008006" key="3">
    <source>
        <dbReference type="Google" id="ProtNLM"/>
    </source>
</evidence>
<dbReference type="InterPro" id="IPR058714">
    <property type="entry name" value="LpqS"/>
</dbReference>
<dbReference type="RefSeq" id="WP_147287158.1">
    <property type="nucleotide sequence ID" value="NZ_JARWOO010000130.1"/>
</dbReference>
<reference evidence="1 2" key="1">
    <citation type="submission" date="2018-06" db="EMBL/GenBank/DDBJ databases">
        <authorList>
            <consortium name="Pathogen Informatics"/>
            <person name="Doyle S."/>
        </authorList>
    </citation>
    <scope>NUCLEOTIDE SEQUENCE [LARGE SCALE GENOMIC DNA]</scope>
    <source>
        <strain evidence="1 2">NCTC1934</strain>
    </source>
</reference>
<protein>
    <recommendedName>
        <fullName evidence="3">Lipoprotein LpqS</fullName>
    </recommendedName>
</protein>
<accession>A0A378YUZ9</accession>
<dbReference type="EMBL" id="UGRY01000002">
    <property type="protein sequence ID" value="SUA81006.1"/>
    <property type="molecule type" value="Genomic_DNA"/>
</dbReference>